<proteinExistence type="predicted"/>
<protein>
    <submittedName>
        <fullName evidence="1">Uncharacterized protein</fullName>
    </submittedName>
</protein>
<name>A0A8H4EIR2_GIGMA</name>
<gene>
    <name evidence="1" type="ORF">F8M41_021600</name>
</gene>
<keyword evidence="2" id="KW-1185">Reference proteome</keyword>
<reference evidence="1 2" key="1">
    <citation type="journal article" date="2019" name="Environ. Microbiol.">
        <title>At the nexus of three kingdoms: the genome of the mycorrhizal fungus Gigaspora margarita provides insights into plant, endobacterial and fungal interactions.</title>
        <authorList>
            <person name="Venice F."/>
            <person name="Ghignone S."/>
            <person name="Salvioli di Fossalunga A."/>
            <person name="Amselem J."/>
            <person name="Novero M."/>
            <person name="Xianan X."/>
            <person name="Sedzielewska Toro K."/>
            <person name="Morin E."/>
            <person name="Lipzen A."/>
            <person name="Grigoriev I.V."/>
            <person name="Henrissat B."/>
            <person name="Martin F.M."/>
            <person name="Bonfante P."/>
        </authorList>
    </citation>
    <scope>NUCLEOTIDE SEQUENCE [LARGE SCALE GENOMIC DNA]</scope>
    <source>
        <strain evidence="1 2">BEG34</strain>
    </source>
</reference>
<comment type="caution">
    <text evidence="1">The sequence shown here is derived from an EMBL/GenBank/DDBJ whole genome shotgun (WGS) entry which is preliminary data.</text>
</comment>
<dbReference type="OrthoDB" id="2430857at2759"/>
<evidence type="ECO:0000313" key="1">
    <source>
        <dbReference type="EMBL" id="KAF0492576.1"/>
    </source>
</evidence>
<organism evidence="1 2">
    <name type="scientific">Gigaspora margarita</name>
    <dbReference type="NCBI Taxonomy" id="4874"/>
    <lineage>
        <taxon>Eukaryota</taxon>
        <taxon>Fungi</taxon>
        <taxon>Fungi incertae sedis</taxon>
        <taxon>Mucoromycota</taxon>
        <taxon>Glomeromycotina</taxon>
        <taxon>Glomeromycetes</taxon>
        <taxon>Diversisporales</taxon>
        <taxon>Gigasporaceae</taxon>
        <taxon>Gigaspora</taxon>
    </lineage>
</organism>
<accession>A0A8H4EIR2</accession>
<dbReference type="EMBL" id="WTPW01000639">
    <property type="protein sequence ID" value="KAF0492576.1"/>
    <property type="molecule type" value="Genomic_DNA"/>
</dbReference>
<evidence type="ECO:0000313" key="2">
    <source>
        <dbReference type="Proteomes" id="UP000439903"/>
    </source>
</evidence>
<sequence length="225" mass="26519">MAQQDAKRVELENNNEEIITLIRIKFSTQSKKVENKKYEKAEIDEEQIKFWAGNNNQTNNLTNQKYPNIVNEIKNYKEEQKSLTSLETTLKVWLRKTLLSTTSKELYKYFMKQLQSENITDQDKKLYEIFEVLTPFKLVKYVFRTITIYWIEKEIISTKATEFVDNPIGELVSKKANALATDLIYNIDVINMESLGGLFQQDRKHTFKDSEKIFNTETNILLTSF</sequence>
<dbReference type="Proteomes" id="UP000439903">
    <property type="component" value="Unassembled WGS sequence"/>
</dbReference>
<dbReference type="AlphaFoldDB" id="A0A8H4EIR2"/>